<keyword evidence="5 6" id="KW-0472">Membrane</keyword>
<dbReference type="InterPro" id="IPR002293">
    <property type="entry name" value="AA/rel_permease1"/>
</dbReference>
<feature type="transmembrane region" description="Helical" evidence="6">
    <location>
        <begin position="380"/>
        <end position="400"/>
    </location>
</feature>
<sequence>MASDDSLKKEGNELEGMASRPLAGVSDEVRLAQLGHKQELNRGFSVLALGSLVLCLMATWEALSTVISSALIGGGAPCLFYNYIIALIGTMCIVLSLAEISSIYPTAGGQYHWVAVLAPSKFRNTSSWATGWISVSGQIVLTASAAFAAGLQFQSLIVITNESYDRQRWQGMLFYWAVIVYATIINIYGVRTLPNTNLVAGFIHIAGLLGIMITLGVMSHKNTSSFVFTEVTNSSGWGSDGVAWLIGLQSAVYPMLGYDSACHLAEELPNASRNVPLAMLGGVGLNGILGFGYTILLLYSTSPLQTLLETPTGFPFMQIFLDVTGSKAGTILMSLIPCVIATAGTIAGLASTSRTLWAFARDDGLPFSKYFSHVNPKLQVPVRAVIVSSLLQVVLGLLYLGNVTAFNAVLSLAIVGSYLAYFMPIWFMALYGRPKLQREEYGWFALSKTTGYVVNIVSMFWIVLVVVFSMFPLGLPVTAANMNYASVVLVGWGAFGAAYYYLGKGKQKYSVPYQDLGTA</sequence>
<feature type="transmembrane region" description="Helical" evidence="6">
    <location>
        <begin position="452"/>
        <end position="471"/>
    </location>
</feature>
<dbReference type="PANTHER" id="PTHR45649:SF14">
    <property type="entry name" value="GABA PERMEASE"/>
    <property type="match status" value="1"/>
</dbReference>
<keyword evidence="4 6" id="KW-1133">Transmembrane helix</keyword>
<reference evidence="7" key="1">
    <citation type="submission" date="2022-10" db="EMBL/GenBank/DDBJ databases">
        <title>Determination and structural analysis of whole genome sequence of Sarocladium strictum F4-1.</title>
        <authorList>
            <person name="Hu L."/>
            <person name="Jiang Y."/>
        </authorList>
    </citation>
    <scope>NUCLEOTIDE SEQUENCE</scope>
    <source>
        <strain evidence="7">F4-1</strain>
    </source>
</reference>
<dbReference type="Gene3D" id="1.20.1740.10">
    <property type="entry name" value="Amino acid/polyamine transporter I"/>
    <property type="match status" value="1"/>
</dbReference>
<accession>A0AA39L9I9</accession>
<dbReference type="PANTHER" id="PTHR45649">
    <property type="entry name" value="AMINO-ACID PERMEASE BAT1"/>
    <property type="match status" value="1"/>
</dbReference>
<dbReference type="AlphaFoldDB" id="A0AA39L9I9"/>
<feature type="transmembrane region" description="Helical" evidence="6">
    <location>
        <begin position="173"/>
        <end position="190"/>
    </location>
</feature>
<evidence type="ECO:0000256" key="5">
    <source>
        <dbReference type="ARBA" id="ARBA00023136"/>
    </source>
</evidence>
<protein>
    <submittedName>
        <fullName evidence="7">Uncharacterized protein</fullName>
    </submittedName>
</protein>
<dbReference type="Proteomes" id="UP001175261">
    <property type="component" value="Unassembled WGS sequence"/>
</dbReference>
<evidence type="ECO:0000256" key="4">
    <source>
        <dbReference type="ARBA" id="ARBA00022989"/>
    </source>
</evidence>
<feature type="transmembrane region" description="Helical" evidence="6">
    <location>
        <begin position="197"/>
        <end position="217"/>
    </location>
</feature>
<dbReference type="EMBL" id="JAPDFR010000002">
    <property type="protein sequence ID" value="KAK0389058.1"/>
    <property type="molecule type" value="Genomic_DNA"/>
</dbReference>
<feature type="transmembrane region" description="Helical" evidence="6">
    <location>
        <begin position="131"/>
        <end position="153"/>
    </location>
</feature>
<gene>
    <name evidence="7" type="ORF">NLU13_2634</name>
</gene>
<feature type="transmembrane region" description="Helical" evidence="6">
    <location>
        <begin position="80"/>
        <end position="98"/>
    </location>
</feature>
<comment type="caution">
    <text evidence="7">The sequence shown here is derived from an EMBL/GenBank/DDBJ whole genome shotgun (WGS) entry which is preliminary data.</text>
</comment>
<evidence type="ECO:0000313" key="7">
    <source>
        <dbReference type="EMBL" id="KAK0389058.1"/>
    </source>
</evidence>
<feature type="transmembrane region" description="Helical" evidence="6">
    <location>
        <begin position="277"/>
        <end position="299"/>
    </location>
</feature>
<keyword evidence="2" id="KW-0813">Transport</keyword>
<evidence type="ECO:0000256" key="3">
    <source>
        <dbReference type="ARBA" id="ARBA00022692"/>
    </source>
</evidence>
<comment type="subcellular location">
    <subcellularLocation>
        <location evidence="1">Membrane</location>
        <topology evidence="1">Multi-pass membrane protein</topology>
    </subcellularLocation>
</comment>
<keyword evidence="3 6" id="KW-0812">Transmembrane</keyword>
<feature type="transmembrane region" description="Helical" evidence="6">
    <location>
        <begin position="483"/>
        <end position="502"/>
    </location>
</feature>
<evidence type="ECO:0000256" key="1">
    <source>
        <dbReference type="ARBA" id="ARBA00004141"/>
    </source>
</evidence>
<proteinExistence type="predicted"/>
<dbReference type="GO" id="GO:0022857">
    <property type="term" value="F:transmembrane transporter activity"/>
    <property type="evidence" value="ECO:0007669"/>
    <property type="project" value="InterPro"/>
</dbReference>
<evidence type="ECO:0000256" key="2">
    <source>
        <dbReference type="ARBA" id="ARBA00022448"/>
    </source>
</evidence>
<feature type="transmembrane region" description="Helical" evidence="6">
    <location>
        <begin position="406"/>
        <end position="431"/>
    </location>
</feature>
<dbReference type="GO" id="GO:0016020">
    <property type="term" value="C:membrane"/>
    <property type="evidence" value="ECO:0007669"/>
    <property type="project" value="UniProtKB-SubCell"/>
</dbReference>
<feature type="transmembrane region" description="Helical" evidence="6">
    <location>
        <begin position="331"/>
        <end position="359"/>
    </location>
</feature>
<feature type="transmembrane region" description="Helical" evidence="6">
    <location>
        <begin position="237"/>
        <end position="256"/>
    </location>
</feature>
<feature type="transmembrane region" description="Helical" evidence="6">
    <location>
        <begin position="40"/>
        <end position="60"/>
    </location>
</feature>
<dbReference type="PIRSF" id="PIRSF006060">
    <property type="entry name" value="AA_transporter"/>
    <property type="match status" value="1"/>
</dbReference>
<evidence type="ECO:0000256" key="6">
    <source>
        <dbReference type="SAM" id="Phobius"/>
    </source>
</evidence>
<keyword evidence="8" id="KW-1185">Reference proteome</keyword>
<evidence type="ECO:0000313" key="8">
    <source>
        <dbReference type="Proteomes" id="UP001175261"/>
    </source>
</evidence>
<dbReference type="Pfam" id="PF13520">
    <property type="entry name" value="AA_permease_2"/>
    <property type="match status" value="1"/>
</dbReference>
<organism evidence="7 8">
    <name type="scientific">Sarocladium strictum</name>
    <name type="common">Black bundle disease fungus</name>
    <name type="synonym">Acremonium strictum</name>
    <dbReference type="NCBI Taxonomy" id="5046"/>
    <lineage>
        <taxon>Eukaryota</taxon>
        <taxon>Fungi</taxon>
        <taxon>Dikarya</taxon>
        <taxon>Ascomycota</taxon>
        <taxon>Pezizomycotina</taxon>
        <taxon>Sordariomycetes</taxon>
        <taxon>Hypocreomycetidae</taxon>
        <taxon>Hypocreales</taxon>
        <taxon>Sarocladiaceae</taxon>
        <taxon>Sarocladium</taxon>
    </lineage>
</organism>
<name>A0AA39L9I9_SARSR</name>